<evidence type="ECO:0000256" key="1">
    <source>
        <dbReference type="SAM" id="MobiDB-lite"/>
    </source>
</evidence>
<protein>
    <submittedName>
        <fullName evidence="3">Uncharacterized protein</fullName>
    </submittedName>
</protein>
<feature type="compositionally biased region" description="Basic and acidic residues" evidence="1">
    <location>
        <begin position="74"/>
        <end position="88"/>
    </location>
</feature>
<feature type="compositionally biased region" description="Low complexity" evidence="1">
    <location>
        <begin position="89"/>
        <end position="121"/>
    </location>
</feature>
<reference evidence="3" key="1">
    <citation type="submission" date="2023-04" db="EMBL/GenBank/DDBJ databases">
        <authorList>
            <consortium name="ELIXIR-Norway"/>
        </authorList>
    </citation>
    <scope>NUCLEOTIDE SEQUENCE [LARGE SCALE GENOMIC DNA]</scope>
</reference>
<organism evidence="3 4">
    <name type="scientific">Rangifer tarandus platyrhynchus</name>
    <name type="common">Svalbard reindeer</name>
    <dbReference type="NCBI Taxonomy" id="3082113"/>
    <lineage>
        <taxon>Eukaryota</taxon>
        <taxon>Metazoa</taxon>
        <taxon>Chordata</taxon>
        <taxon>Craniata</taxon>
        <taxon>Vertebrata</taxon>
        <taxon>Euteleostomi</taxon>
        <taxon>Mammalia</taxon>
        <taxon>Eutheria</taxon>
        <taxon>Laurasiatheria</taxon>
        <taxon>Artiodactyla</taxon>
        <taxon>Ruminantia</taxon>
        <taxon>Pecora</taxon>
        <taxon>Cervidae</taxon>
        <taxon>Odocoileinae</taxon>
        <taxon>Rangifer</taxon>
    </lineage>
</organism>
<evidence type="ECO:0000256" key="2">
    <source>
        <dbReference type="SAM" id="Phobius"/>
    </source>
</evidence>
<feature type="region of interest" description="Disordered" evidence="1">
    <location>
        <begin position="74"/>
        <end position="130"/>
    </location>
</feature>
<dbReference type="Proteomes" id="UP001176941">
    <property type="component" value="Chromosome 27"/>
</dbReference>
<evidence type="ECO:0000313" key="3">
    <source>
        <dbReference type="EMBL" id="CAI9167946.1"/>
    </source>
</evidence>
<feature type="transmembrane region" description="Helical" evidence="2">
    <location>
        <begin position="48"/>
        <end position="70"/>
    </location>
</feature>
<keyword evidence="4" id="KW-1185">Reference proteome</keyword>
<accession>A0ABN8Z4R5</accession>
<gene>
    <name evidence="3" type="ORF">MRATA1EN1_LOCUS16908</name>
</gene>
<name>A0ABN8Z4R5_RANTA</name>
<proteinExistence type="predicted"/>
<evidence type="ECO:0000313" key="4">
    <source>
        <dbReference type="Proteomes" id="UP001176941"/>
    </source>
</evidence>
<dbReference type="EMBL" id="OX459963">
    <property type="protein sequence ID" value="CAI9167946.1"/>
    <property type="molecule type" value="Genomic_DNA"/>
</dbReference>
<keyword evidence="2" id="KW-0472">Membrane</keyword>
<sequence>MSVYFPLSVFLGFPKCFLKEEDQKIQLCKRSVQTISRPSGPGRGDGGLSISSAILVFLTPPSFLGLFCLVSKPEEQKSNQPGRSRDPVSRGAADPAAAGASPGSRAVRHGGPALGAARAPGGRPPWPSPW</sequence>
<keyword evidence="2" id="KW-1133">Transmembrane helix</keyword>
<keyword evidence="2" id="KW-0812">Transmembrane</keyword>